<dbReference type="PROSITE" id="PS00855">
    <property type="entry name" value="SPASE_II"/>
    <property type="match status" value="1"/>
</dbReference>
<dbReference type="EC" id="3.4.23.36" evidence="9"/>
<comment type="function">
    <text evidence="9 10">This protein specifically catalyzes the removal of signal peptides from prolipoproteins.</text>
</comment>
<dbReference type="PANTHER" id="PTHR33695:SF1">
    <property type="entry name" value="LIPOPROTEIN SIGNAL PEPTIDASE"/>
    <property type="match status" value="1"/>
</dbReference>
<keyword evidence="7 9" id="KW-1133">Transmembrane helix</keyword>
<dbReference type="HAMAP" id="MF_00161">
    <property type="entry name" value="LspA"/>
    <property type="match status" value="1"/>
</dbReference>
<evidence type="ECO:0000256" key="8">
    <source>
        <dbReference type="ARBA" id="ARBA00023136"/>
    </source>
</evidence>
<dbReference type="GO" id="GO:0004190">
    <property type="term" value="F:aspartic-type endopeptidase activity"/>
    <property type="evidence" value="ECO:0007669"/>
    <property type="project" value="UniProtKB-UniRule"/>
</dbReference>
<dbReference type="NCBIfam" id="TIGR00077">
    <property type="entry name" value="lspA"/>
    <property type="match status" value="1"/>
</dbReference>
<name>A0A511Z3R4_9BACL</name>
<feature type="transmembrane region" description="Helical" evidence="9">
    <location>
        <begin position="85"/>
        <end position="106"/>
    </location>
</feature>
<gene>
    <name evidence="9 12" type="primary">lspA</name>
    <name evidence="12" type="ORF">SLU01_04060</name>
</gene>
<dbReference type="EMBL" id="BJYL01000004">
    <property type="protein sequence ID" value="GEN82094.1"/>
    <property type="molecule type" value="Genomic_DNA"/>
</dbReference>
<comment type="similarity">
    <text evidence="1 9 11">Belongs to the peptidase A8 family.</text>
</comment>
<evidence type="ECO:0000313" key="13">
    <source>
        <dbReference type="Proteomes" id="UP000321901"/>
    </source>
</evidence>
<comment type="subcellular location">
    <subcellularLocation>
        <location evidence="9">Cell membrane</location>
        <topology evidence="9">Multi-pass membrane protein</topology>
    </subcellularLocation>
</comment>
<evidence type="ECO:0000256" key="11">
    <source>
        <dbReference type="RuleBase" id="RU004181"/>
    </source>
</evidence>
<dbReference type="OrthoDB" id="9810259at2"/>
<dbReference type="GO" id="GO:0006508">
    <property type="term" value="P:proteolysis"/>
    <property type="evidence" value="ECO:0007669"/>
    <property type="project" value="UniProtKB-KW"/>
</dbReference>
<evidence type="ECO:0000256" key="6">
    <source>
        <dbReference type="ARBA" id="ARBA00022801"/>
    </source>
</evidence>
<accession>A0A511Z3R4</accession>
<evidence type="ECO:0000256" key="5">
    <source>
        <dbReference type="ARBA" id="ARBA00022750"/>
    </source>
</evidence>
<comment type="caution">
    <text evidence="12">The sequence shown here is derived from an EMBL/GenBank/DDBJ whole genome shotgun (WGS) entry which is preliminary data.</text>
</comment>
<keyword evidence="12" id="KW-0449">Lipoprotein</keyword>
<feature type="transmembrane region" description="Helical" evidence="9">
    <location>
        <begin position="59"/>
        <end position="76"/>
    </location>
</feature>
<evidence type="ECO:0000256" key="3">
    <source>
        <dbReference type="ARBA" id="ARBA00022670"/>
    </source>
</evidence>
<dbReference type="RefSeq" id="WP_147054801.1">
    <property type="nucleotide sequence ID" value="NZ_BJYL01000004.1"/>
</dbReference>
<dbReference type="PRINTS" id="PR00781">
    <property type="entry name" value="LIPOSIGPTASE"/>
</dbReference>
<reference evidence="12 13" key="1">
    <citation type="submission" date="2019-07" db="EMBL/GenBank/DDBJ databases">
        <title>Whole genome shotgun sequence of Sporosarcina luteola NBRC 105378.</title>
        <authorList>
            <person name="Hosoyama A."/>
            <person name="Uohara A."/>
            <person name="Ohji S."/>
            <person name="Ichikawa N."/>
        </authorList>
    </citation>
    <scope>NUCLEOTIDE SEQUENCE [LARGE SCALE GENOMIC DNA]</scope>
    <source>
        <strain evidence="12 13">NBRC 105378</strain>
    </source>
</reference>
<evidence type="ECO:0000313" key="12">
    <source>
        <dbReference type="EMBL" id="GEN82094.1"/>
    </source>
</evidence>
<comment type="pathway">
    <text evidence="9">Protein modification; lipoprotein biosynthesis (signal peptide cleavage).</text>
</comment>
<dbReference type="Pfam" id="PF01252">
    <property type="entry name" value="Peptidase_A8"/>
    <property type="match status" value="1"/>
</dbReference>
<evidence type="ECO:0000256" key="9">
    <source>
        <dbReference type="HAMAP-Rule" id="MF_00161"/>
    </source>
</evidence>
<proteinExistence type="inferred from homology"/>
<feature type="active site" evidence="9">
    <location>
        <position position="132"/>
    </location>
</feature>
<feature type="active site" evidence="9">
    <location>
        <position position="112"/>
    </location>
</feature>
<keyword evidence="4 9" id="KW-0812">Transmembrane</keyword>
<sequence length="158" mass="17975">MLLYYGLAIFLILLDQLTKWLVVQNMNLGERIPIVEPYFGLLSHRNKGAAWGMLEGQMWLFYIVTIIVVGGIVYFFHKEAKGSKLFGISLMFLLGGAIGNFIDRVWRKEVVDFVDVLIPIINYDFPIFNIADAALTVGVVLIIIHVIMDEKKNRNKVA</sequence>
<keyword evidence="8 9" id="KW-0472">Membrane</keyword>
<dbReference type="UniPathway" id="UPA00665"/>
<evidence type="ECO:0000256" key="2">
    <source>
        <dbReference type="ARBA" id="ARBA00022475"/>
    </source>
</evidence>
<feature type="transmembrane region" description="Helical" evidence="9">
    <location>
        <begin position="126"/>
        <end position="148"/>
    </location>
</feature>
<keyword evidence="5 9" id="KW-0064">Aspartyl protease</keyword>
<dbReference type="GO" id="GO:0005886">
    <property type="term" value="C:plasma membrane"/>
    <property type="evidence" value="ECO:0007669"/>
    <property type="project" value="UniProtKB-SubCell"/>
</dbReference>
<evidence type="ECO:0000256" key="4">
    <source>
        <dbReference type="ARBA" id="ARBA00022692"/>
    </source>
</evidence>
<keyword evidence="13" id="KW-1185">Reference proteome</keyword>
<comment type="catalytic activity">
    <reaction evidence="9 10">
        <text>Release of signal peptides from bacterial membrane prolipoproteins. Hydrolyzes -Xaa-Yaa-Zaa-|-(S,diacylglyceryl)Cys-, in which Xaa is hydrophobic (preferably Leu), and Yaa (Ala or Ser) and Zaa (Gly or Ala) have small, neutral side chains.</text>
        <dbReference type="EC" id="3.4.23.36"/>
    </reaction>
</comment>
<comment type="caution">
    <text evidence="9">Lacks conserved residue(s) required for the propagation of feature annotation.</text>
</comment>
<protein>
    <recommendedName>
        <fullName evidence="9">Lipoprotein signal peptidase</fullName>
        <ecNumber evidence="9">3.4.23.36</ecNumber>
    </recommendedName>
    <alternativeName>
        <fullName evidence="9">Prolipoprotein signal peptidase</fullName>
    </alternativeName>
    <alternativeName>
        <fullName evidence="9">Signal peptidase II</fullName>
        <shortName evidence="9">SPase II</shortName>
    </alternativeName>
</protein>
<evidence type="ECO:0000256" key="7">
    <source>
        <dbReference type="ARBA" id="ARBA00022989"/>
    </source>
</evidence>
<evidence type="ECO:0000256" key="1">
    <source>
        <dbReference type="ARBA" id="ARBA00006139"/>
    </source>
</evidence>
<keyword evidence="3 9" id="KW-0645">Protease</keyword>
<dbReference type="Proteomes" id="UP000321901">
    <property type="component" value="Unassembled WGS sequence"/>
</dbReference>
<dbReference type="AlphaFoldDB" id="A0A511Z3R4"/>
<dbReference type="PANTHER" id="PTHR33695">
    <property type="entry name" value="LIPOPROTEIN SIGNAL PEPTIDASE"/>
    <property type="match status" value="1"/>
</dbReference>
<dbReference type="InterPro" id="IPR001872">
    <property type="entry name" value="Peptidase_A8"/>
</dbReference>
<keyword evidence="6 9" id="KW-0378">Hydrolase</keyword>
<organism evidence="12 13">
    <name type="scientific">Sporosarcina luteola</name>
    <dbReference type="NCBI Taxonomy" id="582850"/>
    <lineage>
        <taxon>Bacteria</taxon>
        <taxon>Bacillati</taxon>
        <taxon>Bacillota</taxon>
        <taxon>Bacilli</taxon>
        <taxon>Bacillales</taxon>
        <taxon>Caryophanaceae</taxon>
        <taxon>Sporosarcina</taxon>
    </lineage>
</organism>
<evidence type="ECO:0000256" key="10">
    <source>
        <dbReference type="RuleBase" id="RU000594"/>
    </source>
</evidence>
<keyword evidence="2 9" id="KW-1003">Cell membrane</keyword>